<gene>
    <name evidence="5" type="ORF">SAMN04487911_104124</name>
</gene>
<comment type="similarity">
    <text evidence="1">Belongs to the carbohydrate kinase PfkB family.</text>
</comment>
<organism evidence="5 6">
    <name type="scientific">Arenibacter nanhaiticus</name>
    <dbReference type="NCBI Taxonomy" id="558155"/>
    <lineage>
        <taxon>Bacteria</taxon>
        <taxon>Pseudomonadati</taxon>
        <taxon>Bacteroidota</taxon>
        <taxon>Flavobacteriia</taxon>
        <taxon>Flavobacteriales</taxon>
        <taxon>Flavobacteriaceae</taxon>
        <taxon>Arenibacter</taxon>
    </lineage>
</organism>
<dbReference type="Gene3D" id="3.40.1190.20">
    <property type="match status" value="1"/>
</dbReference>
<dbReference type="PRINTS" id="PR00990">
    <property type="entry name" value="RIBOKINASE"/>
</dbReference>
<evidence type="ECO:0000256" key="1">
    <source>
        <dbReference type="ARBA" id="ARBA00010688"/>
    </source>
</evidence>
<evidence type="ECO:0000313" key="5">
    <source>
        <dbReference type="EMBL" id="SHI66884.1"/>
    </source>
</evidence>
<keyword evidence="3 5" id="KW-0418">Kinase</keyword>
<sequence length="318" mass="34137">MKKVFCIGELLIDFIAEKQGSDLSKATEFTKKAGGAPANVACAISKLGGQSAFVGCVGKDPFGSFLLNTLKEGSIDISFAQRSKTFTTLAFVSIAMDGERDFVFSRGADRELTYQPELSAQFNGNIVHFGAATALLGGPLEETYALYLKDAAKNNAFISYDPNYRRDLWKGSEAIFTKKCRPYIAKAHLCKFSLEEAQLLSGKETLEEACEILHALGTKIITVTLGEDGTYVSTPTLKKIIPTIKVSPVDTTGAGDAFIGCLLKILATKESPMSLWENGAQLEAMVSEANKAGAITTTNFGAIAALPNQAQLDNYGLR</sequence>
<evidence type="ECO:0000256" key="2">
    <source>
        <dbReference type="ARBA" id="ARBA00022679"/>
    </source>
</evidence>
<evidence type="ECO:0000259" key="4">
    <source>
        <dbReference type="Pfam" id="PF00294"/>
    </source>
</evidence>
<dbReference type="EMBL" id="FQYX01000004">
    <property type="protein sequence ID" value="SHI66884.1"/>
    <property type="molecule type" value="Genomic_DNA"/>
</dbReference>
<name>A0A1M6D1E5_9FLAO</name>
<dbReference type="PANTHER" id="PTHR43085">
    <property type="entry name" value="HEXOKINASE FAMILY MEMBER"/>
    <property type="match status" value="1"/>
</dbReference>
<dbReference type="InterPro" id="IPR050306">
    <property type="entry name" value="PfkB_Carbo_kinase"/>
</dbReference>
<dbReference type="InterPro" id="IPR002139">
    <property type="entry name" value="Ribo/fructo_kinase"/>
</dbReference>
<dbReference type="RefSeq" id="WP_072763353.1">
    <property type="nucleotide sequence ID" value="NZ_FQYX01000004.1"/>
</dbReference>
<feature type="domain" description="Carbohydrate kinase PfkB" evidence="4">
    <location>
        <begin position="1"/>
        <end position="308"/>
    </location>
</feature>
<dbReference type="Pfam" id="PF00294">
    <property type="entry name" value="PfkB"/>
    <property type="match status" value="1"/>
</dbReference>
<protein>
    <submittedName>
        <fullName evidence="5">Fructokinase</fullName>
    </submittedName>
</protein>
<dbReference type="AlphaFoldDB" id="A0A1M6D1E5"/>
<keyword evidence="6" id="KW-1185">Reference proteome</keyword>
<dbReference type="PANTHER" id="PTHR43085:SF54">
    <property type="entry name" value="PUTATIVE-RELATED"/>
    <property type="match status" value="1"/>
</dbReference>
<evidence type="ECO:0000313" key="6">
    <source>
        <dbReference type="Proteomes" id="UP000184231"/>
    </source>
</evidence>
<dbReference type="GO" id="GO:0008865">
    <property type="term" value="F:fructokinase activity"/>
    <property type="evidence" value="ECO:0007669"/>
    <property type="project" value="UniProtKB-ARBA"/>
</dbReference>
<keyword evidence="2" id="KW-0808">Transferase</keyword>
<proteinExistence type="inferred from homology"/>
<dbReference type="GO" id="GO:0006000">
    <property type="term" value="P:fructose metabolic process"/>
    <property type="evidence" value="ECO:0007669"/>
    <property type="project" value="UniProtKB-ARBA"/>
</dbReference>
<dbReference type="SUPFAM" id="SSF53613">
    <property type="entry name" value="Ribokinase-like"/>
    <property type="match status" value="1"/>
</dbReference>
<dbReference type="InterPro" id="IPR011611">
    <property type="entry name" value="PfkB_dom"/>
</dbReference>
<dbReference type="CDD" id="cd01167">
    <property type="entry name" value="bac_FRK"/>
    <property type="match status" value="1"/>
</dbReference>
<dbReference type="InterPro" id="IPR029056">
    <property type="entry name" value="Ribokinase-like"/>
</dbReference>
<dbReference type="InterPro" id="IPR002173">
    <property type="entry name" value="Carboh/pur_kinase_PfkB_CS"/>
</dbReference>
<accession>A0A1M6D1E5</accession>
<dbReference type="OrthoDB" id="9813569at2"/>
<dbReference type="STRING" id="558155.SAMN04487911_104124"/>
<dbReference type="PROSITE" id="PS00583">
    <property type="entry name" value="PFKB_KINASES_1"/>
    <property type="match status" value="1"/>
</dbReference>
<dbReference type="Proteomes" id="UP000184231">
    <property type="component" value="Unassembled WGS sequence"/>
</dbReference>
<evidence type="ECO:0000256" key="3">
    <source>
        <dbReference type="ARBA" id="ARBA00022777"/>
    </source>
</evidence>
<reference evidence="6" key="1">
    <citation type="submission" date="2016-11" db="EMBL/GenBank/DDBJ databases">
        <authorList>
            <person name="Varghese N."/>
            <person name="Submissions S."/>
        </authorList>
    </citation>
    <scope>NUCLEOTIDE SEQUENCE [LARGE SCALE GENOMIC DNA]</scope>
    <source>
        <strain evidence="6">CGMCC 1.8863</strain>
    </source>
</reference>